<dbReference type="GO" id="GO:0003723">
    <property type="term" value="F:RNA binding"/>
    <property type="evidence" value="ECO:0007669"/>
    <property type="project" value="UniProtKB-UniRule"/>
</dbReference>
<dbReference type="AlphaFoldDB" id="A0AAD2FI88"/>
<evidence type="ECO:0000256" key="1">
    <source>
        <dbReference type="PROSITE-ProRule" id="PRU00176"/>
    </source>
</evidence>
<dbReference type="Gene3D" id="3.30.70.330">
    <property type="match status" value="1"/>
</dbReference>
<accession>A0AAD2FI88</accession>
<feature type="compositionally biased region" description="Low complexity" evidence="2">
    <location>
        <begin position="49"/>
        <end position="65"/>
    </location>
</feature>
<evidence type="ECO:0000256" key="2">
    <source>
        <dbReference type="SAM" id="MobiDB-lite"/>
    </source>
</evidence>
<feature type="compositionally biased region" description="Acidic residues" evidence="2">
    <location>
        <begin position="117"/>
        <end position="127"/>
    </location>
</feature>
<evidence type="ECO:0000313" key="4">
    <source>
        <dbReference type="EMBL" id="CAJ1942586.1"/>
    </source>
</evidence>
<dbReference type="InterPro" id="IPR012677">
    <property type="entry name" value="Nucleotide-bd_a/b_plait_sf"/>
</dbReference>
<keyword evidence="5" id="KW-1185">Reference proteome</keyword>
<feature type="region of interest" description="Disordered" evidence="2">
    <location>
        <begin position="27"/>
        <end position="156"/>
    </location>
</feature>
<organism evidence="4 5">
    <name type="scientific">Cylindrotheca closterium</name>
    <dbReference type="NCBI Taxonomy" id="2856"/>
    <lineage>
        <taxon>Eukaryota</taxon>
        <taxon>Sar</taxon>
        <taxon>Stramenopiles</taxon>
        <taxon>Ochrophyta</taxon>
        <taxon>Bacillariophyta</taxon>
        <taxon>Bacillariophyceae</taxon>
        <taxon>Bacillariophycidae</taxon>
        <taxon>Bacillariales</taxon>
        <taxon>Bacillariaceae</taxon>
        <taxon>Cylindrotheca</taxon>
    </lineage>
</organism>
<keyword evidence="1" id="KW-0694">RNA-binding</keyword>
<dbReference type="PROSITE" id="PS50102">
    <property type="entry name" value="RRM"/>
    <property type="match status" value="1"/>
</dbReference>
<dbReference type="SUPFAM" id="SSF54928">
    <property type="entry name" value="RNA-binding domain, RBD"/>
    <property type="match status" value="1"/>
</dbReference>
<protein>
    <recommendedName>
        <fullName evidence="3">RRM domain-containing protein</fullName>
    </recommendedName>
</protein>
<feature type="compositionally biased region" description="Basic and acidic residues" evidence="2">
    <location>
        <begin position="74"/>
        <end position="90"/>
    </location>
</feature>
<dbReference type="Proteomes" id="UP001295423">
    <property type="component" value="Unassembled WGS sequence"/>
</dbReference>
<feature type="domain" description="RRM" evidence="3">
    <location>
        <begin position="571"/>
        <end position="660"/>
    </location>
</feature>
<comment type="caution">
    <text evidence="4">The sequence shown here is derived from an EMBL/GenBank/DDBJ whole genome shotgun (WGS) entry which is preliminary data.</text>
</comment>
<feature type="region of interest" description="Disordered" evidence="2">
    <location>
        <begin position="232"/>
        <end position="259"/>
    </location>
</feature>
<dbReference type="EMBL" id="CAKOGP040001112">
    <property type="protein sequence ID" value="CAJ1942586.1"/>
    <property type="molecule type" value="Genomic_DNA"/>
</dbReference>
<reference evidence="4" key="1">
    <citation type="submission" date="2023-08" db="EMBL/GenBank/DDBJ databases">
        <authorList>
            <person name="Audoor S."/>
            <person name="Bilcke G."/>
        </authorList>
    </citation>
    <scope>NUCLEOTIDE SEQUENCE</scope>
</reference>
<name>A0AAD2FI88_9STRA</name>
<sequence length="799" mass="88845">MWSYVAAAKRSARPLLASSSLQLPPRLRSTGRTVQSCRYFASGKDGGDKQNQNRNKNNNHNQGNAKGRRPKKQGYNEKFLDPAARGELKKHQSGIPKLAGRRPKGNSVKGADVLPEKEEEWGLEDGDIAAPVEFRSQRKERKPAKSGSIAKGSALEELSPKENKEVMDFINMYHALGNTADVEKYYWDEVDYDQTDEAKKHAKFEELMAEATRDADGNLVVEVEDDVFAMFDEVKDEPKKEDDRQQRPRGGFGDPANDPNFQFVMERLGIEFSKTPPGPEYDAVTPLDVQGTSMSDFVEAMLKHPTKYTELRYNAQHPESTREPLPDMPPSRKNPSKEFLEANVRFIYVWGLPPLTVNGNPGDIENPVDSLEIQKTVAGLFDVSPEDVSAASLSSAFIGFPTAADQRVTLAVGPMQDMIESPVTMSQYSPDSGKQFAMFDGAEGSLVLFSGLPSGTTPFTIANSLFPTGSEVGELYGNIDINDIVMLSPNSAVVKYESKDVADHLIGSDIAQQRLVEFGQHRIRYSKARRELNYSGFHGGPGGQDRLRKLGSRMVVDGDMPTKDFFLSHAGTLMLRNLDPSVTKENISKFFQPYCTLARDLEGSVEFVTCHKGLPTGKAYVGFDELGEAEAAFEALKASGGRITSGNLGPTSVVVRSVKELDKMNREKRQTRSDEELLESLHNWEQYVDPADVDELVQLGISKDALDEALRAIRYQNPTFASLDQALRDETTNPDKDVGGMYRELVQEYIATLKECVSTPENPGVVYESLFFPDEPIDMEIFDDEVDRQEELAKKREIP</sequence>
<evidence type="ECO:0000259" key="3">
    <source>
        <dbReference type="PROSITE" id="PS50102"/>
    </source>
</evidence>
<dbReference type="InterPro" id="IPR035979">
    <property type="entry name" value="RBD_domain_sf"/>
</dbReference>
<gene>
    <name evidence="4" type="ORF">CYCCA115_LOCUS8021</name>
</gene>
<dbReference type="InterPro" id="IPR000504">
    <property type="entry name" value="RRM_dom"/>
</dbReference>
<feature type="compositionally biased region" description="Basic and acidic residues" evidence="2">
    <location>
        <begin position="232"/>
        <end position="246"/>
    </location>
</feature>
<evidence type="ECO:0000313" key="5">
    <source>
        <dbReference type="Proteomes" id="UP001295423"/>
    </source>
</evidence>
<proteinExistence type="predicted"/>